<sequence length="493" mass="55163">MSHQSSPKPETIPSPHLMTVTQDKPAPALKTTDNGGYLRPGSIETFVSNGLKAEDYYFDLPLRHTDSSCKETITVFARKVVSIERQADADKMPWLIFYQGGPGFQGPAYNSGWVKSASKKYNVLLLDQRGTGLSTAMTVQSISHLKTPQEQAEYFMQFRADSIVRDSELIRETLLANCTDKKWSLVGQSFGGFCISTYLSMFPGSITAAYITGGIPPMMDSLETVYKQSYKSVMEHTERFYKRFPLDVKRVKKIMKYLATHEVRMPNGGILTPRKFQQLGMKFGLSGGMDHVHSLCLQAFVQVGGPNGKEELSSLFLEEVATLQDQIPPIYAILHEAIYCDGPGVASKWTASKLLSGEFANVFGYSVEAFEAHEDDASKVVYFTGEHMYDWMLDDYGSLQPLKECAEILANHTNWPHLYNKEVLAKNTVPVAAVVYYDDMFVDRQCSENTARGIQGIQLWITNEYMHSGLRDSEGVLTKLFKMVNGEVDIPVA</sequence>
<dbReference type="PRINTS" id="PR00793">
    <property type="entry name" value="PROAMNOPTASE"/>
</dbReference>
<dbReference type="SUPFAM" id="SSF53474">
    <property type="entry name" value="alpha/beta-Hydrolases"/>
    <property type="match status" value="1"/>
</dbReference>
<dbReference type="InterPro" id="IPR002410">
    <property type="entry name" value="Peptidase_S33"/>
</dbReference>
<name>A0A9P5SM34_9FUNG</name>
<dbReference type="InterPro" id="IPR051601">
    <property type="entry name" value="Serine_prot/Carboxylest_S33"/>
</dbReference>
<dbReference type="InterPro" id="IPR029058">
    <property type="entry name" value="AB_hydrolase_fold"/>
</dbReference>
<comment type="caution">
    <text evidence="5">The sequence shown here is derived from an EMBL/GenBank/DDBJ whole genome shotgun (WGS) entry which is preliminary data.</text>
</comment>
<evidence type="ECO:0000259" key="4">
    <source>
        <dbReference type="Pfam" id="PF00561"/>
    </source>
</evidence>
<keyword evidence="6" id="KW-1185">Reference proteome</keyword>
<feature type="region of interest" description="Disordered" evidence="3">
    <location>
        <begin position="1"/>
        <end position="34"/>
    </location>
</feature>
<dbReference type="Pfam" id="PF00561">
    <property type="entry name" value="Abhydrolase_1"/>
    <property type="match status" value="1"/>
</dbReference>
<dbReference type="InterPro" id="IPR000073">
    <property type="entry name" value="AB_hydrolase_1"/>
</dbReference>
<gene>
    <name evidence="5" type="ORF">BG006_004133</name>
</gene>
<dbReference type="PANTHER" id="PTHR43248:SF2">
    <property type="entry name" value="PROLYL AMINOPEPTIDASE"/>
    <property type="match status" value="1"/>
</dbReference>
<evidence type="ECO:0000313" key="6">
    <source>
        <dbReference type="Proteomes" id="UP000696485"/>
    </source>
</evidence>
<dbReference type="Gene3D" id="3.40.50.1820">
    <property type="entry name" value="alpha/beta hydrolase"/>
    <property type="match status" value="1"/>
</dbReference>
<feature type="domain" description="AB hydrolase-1" evidence="4">
    <location>
        <begin position="93"/>
        <end position="231"/>
    </location>
</feature>
<evidence type="ECO:0000313" key="5">
    <source>
        <dbReference type="EMBL" id="KAF9332975.1"/>
    </source>
</evidence>
<dbReference type="Proteomes" id="UP000696485">
    <property type="component" value="Unassembled WGS sequence"/>
</dbReference>
<proteinExistence type="inferred from homology"/>
<dbReference type="EMBL" id="JAAAUY010000229">
    <property type="protein sequence ID" value="KAF9332975.1"/>
    <property type="molecule type" value="Genomic_DNA"/>
</dbReference>
<dbReference type="PANTHER" id="PTHR43248">
    <property type="entry name" value="2-SUCCINYL-6-HYDROXY-2,4-CYCLOHEXADIENE-1-CARBOXYLATE SYNTHASE"/>
    <property type="match status" value="1"/>
</dbReference>
<evidence type="ECO:0000256" key="3">
    <source>
        <dbReference type="SAM" id="MobiDB-lite"/>
    </source>
</evidence>
<evidence type="ECO:0000256" key="2">
    <source>
        <dbReference type="ARBA" id="ARBA00022801"/>
    </source>
</evidence>
<protein>
    <recommendedName>
        <fullName evidence="4">AB hydrolase-1 domain-containing protein</fullName>
    </recommendedName>
</protein>
<evidence type="ECO:0000256" key="1">
    <source>
        <dbReference type="ARBA" id="ARBA00010088"/>
    </source>
</evidence>
<organism evidence="5 6">
    <name type="scientific">Podila minutissima</name>
    <dbReference type="NCBI Taxonomy" id="64525"/>
    <lineage>
        <taxon>Eukaryota</taxon>
        <taxon>Fungi</taxon>
        <taxon>Fungi incertae sedis</taxon>
        <taxon>Mucoromycota</taxon>
        <taxon>Mortierellomycotina</taxon>
        <taxon>Mortierellomycetes</taxon>
        <taxon>Mortierellales</taxon>
        <taxon>Mortierellaceae</taxon>
        <taxon>Podila</taxon>
    </lineage>
</organism>
<comment type="similarity">
    <text evidence="1">Belongs to the peptidase S33 family.</text>
</comment>
<reference evidence="5" key="1">
    <citation type="journal article" date="2020" name="Fungal Divers.">
        <title>Resolving the Mortierellaceae phylogeny through synthesis of multi-gene phylogenetics and phylogenomics.</title>
        <authorList>
            <person name="Vandepol N."/>
            <person name="Liber J."/>
            <person name="Desiro A."/>
            <person name="Na H."/>
            <person name="Kennedy M."/>
            <person name="Barry K."/>
            <person name="Grigoriev I.V."/>
            <person name="Miller A.N."/>
            <person name="O'Donnell K."/>
            <person name="Stajich J.E."/>
            <person name="Bonito G."/>
        </authorList>
    </citation>
    <scope>NUCLEOTIDE SEQUENCE</scope>
    <source>
        <strain evidence="5">NVP1</strain>
    </source>
</reference>
<dbReference type="AlphaFoldDB" id="A0A9P5SM34"/>
<dbReference type="GO" id="GO:0008233">
    <property type="term" value="F:peptidase activity"/>
    <property type="evidence" value="ECO:0007669"/>
    <property type="project" value="InterPro"/>
</dbReference>
<keyword evidence="2" id="KW-0378">Hydrolase</keyword>
<dbReference type="GO" id="GO:0006508">
    <property type="term" value="P:proteolysis"/>
    <property type="evidence" value="ECO:0007669"/>
    <property type="project" value="InterPro"/>
</dbReference>
<accession>A0A9P5SM34</accession>